<feature type="domain" description="Glycosyltransferase subfamily 4-like N-terminal" evidence="2">
    <location>
        <begin position="15"/>
        <end position="171"/>
    </location>
</feature>
<keyword evidence="4" id="KW-1185">Reference proteome</keyword>
<evidence type="ECO:0000313" key="3">
    <source>
        <dbReference type="EMBL" id="MBD2847556.1"/>
    </source>
</evidence>
<dbReference type="SUPFAM" id="SSF53756">
    <property type="entry name" value="UDP-Glycosyltransferase/glycogen phosphorylase"/>
    <property type="match status" value="1"/>
</dbReference>
<proteinExistence type="predicted"/>
<dbReference type="Proteomes" id="UP000621560">
    <property type="component" value="Unassembled WGS sequence"/>
</dbReference>
<gene>
    <name evidence="3" type="ORF">IDH44_20390</name>
</gene>
<dbReference type="Pfam" id="PF13439">
    <property type="entry name" value="Glyco_transf_4"/>
    <property type="match status" value="1"/>
</dbReference>
<dbReference type="AlphaFoldDB" id="A0A927BVF4"/>
<dbReference type="Pfam" id="PF00534">
    <property type="entry name" value="Glycos_transf_1"/>
    <property type="match status" value="1"/>
</dbReference>
<evidence type="ECO:0000313" key="4">
    <source>
        <dbReference type="Proteomes" id="UP000621560"/>
    </source>
</evidence>
<dbReference type="Gene3D" id="3.40.50.2000">
    <property type="entry name" value="Glycogen Phosphorylase B"/>
    <property type="match status" value="2"/>
</dbReference>
<sequence length="370" mass="41964">MKVKCVFFIFSLKGGGAERTVVNIINNLDKTKFEITLILGSNNNNEYMHLISDDIKIKKLNATKLRNCFFKLMKTIHLEKPDIMFSTLVDNNIMLLTTKLLGRIKAPAIVREANNRTESKQVSIVNRLLTYMLYNLCASKVVALSNGVKDDLINNFCILENKINVIYNPVEVLKIKELSKEVLTEFDITGDFKVIIAIGRLVEQKDYYTLLKSFSQVLESERAILLILGKGPMEKQLIDLTVSLGVNNHVVFLGFKRNPYKYLKRADIFILSSKWEGFGHVIVEAMAVGVPVISTNCKSGPSEIIGNNEFGLLVPVQSPDILAEKIIFLLKSKKKREDFVVKGLRRAEHFEAKKIVLEYENLFAEVTKKD</sequence>
<comment type="caution">
    <text evidence="3">The sequence shown here is derived from an EMBL/GenBank/DDBJ whole genome shotgun (WGS) entry which is preliminary data.</text>
</comment>
<evidence type="ECO:0000259" key="1">
    <source>
        <dbReference type="Pfam" id="PF00534"/>
    </source>
</evidence>
<feature type="domain" description="Glycosyl transferase family 1" evidence="1">
    <location>
        <begin position="188"/>
        <end position="340"/>
    </location>
</feature>
<protein>
    <submittedName>
        <fullName evidence="3">Glycosyltransferase</fullName>
    </submittedName>
</protein>
<organism evidence="3 4">
    <name type="scientific">Paenibacillus sabuli</name>
    <dbReference type="NCBI Taxonomy" id="2772509"/>
    <lineage>
        <taxon>Bacteria</taxon>
        <taxon>Bacillati</taxon>
        <taxon>Bacillota</taxon>
        <taxon>Bacilli</taxon>
        <taxon>Bacillales</taxon>
        <taxon>Paenibacillaceae</taxon>
        <taxon>Paenibacillus</taxon>
    </lineage>
</organism>
<dbReference type="CDD" id="cd03811">
    <property type="entry name" value="GT4_GT28_WabH-like"/>
    <property type="match status" value="1"/>
</dbReference>
<dbReference type="RefSeq" id="WP_190920666.1">
    <property type="nucleotide sequence ID" value="NZ_JACXIZ010000041.1"/>
</dbReference>
<name>A0A927BVF4_9BACL</name>
<dbReference type="PANTHER" id="PTHR12526:SF630">
    <property type="entry name" value="GLYCOSYLTRANSFERASE"/>
    <property type="match status" value="1"/>
</dbReference>
<evidence type="ECO:0000259" key="2">
    <source>
        <dbReference type="Pfam" id="PF13439"/>
    </source>
</evidence>
<dbReference type="GO" id="GO:0016757">
    <property type="term" value="F:glycosyltransferase activity"/>
    <property type="evidence" value="ECO:0007669"/>
    <property type="project" value="InterPro"/>
</dbReference>
<dbReference type="InterPro" id="IPR001296">
    <property type="entry name" value="Glyco_trans_1"/>
</dbReference>
<dbReference type="EMBL" id="JACXIZ010000041">
    <property type="protein sequence ID" value="MBD2847556.1"/>
    <property type="molecule type" value="Genomic_DNA"/>
</dbReference>
<dbReference type="PANTHER" id="PTHR12526">
    <property type="entry name" value="GLYCOSYLTRANSFERASE"/>
    <property type="match status" value="1"/>
</dbReference>
<dbReference type="InterPro" id="IPR028098">
    <property type="entry name" value="Glyco_trans_4-like_N"/>
</dbReference>
<accession>A0A927BVF4</accession>
<reference evidence="3" key="1">
    <citation type="submission" date="2020-09" db="EMBL/GenBank/DDBJ databases">
        <title>A novel bacterium of genus Paenibacillus, isolated from South China Sea.</title>
        <authorList>
            <person name="Huang H."/>
            <person name="Mo K."/>
            <person name="Hu Y."/>
        </authorList>
    </citation>
    <scope>NUCLEOTIDE SEQUENCE</scope>
    <source>
        <strain evidence="3">IB182496</strain>
    </source>
</reference>